<feature type="region of interest" description="Disordered" evidence="1">
    <location>
        <begin position="150"/>
        <end position="288"/>
    </location>
</feature>
<evidence type="ECO:0000256" key="2">
    <source>
        <dbReference type="SAM" id="Phobius"/>
    </source>
</evidence>
<feature type="transmembrane region" description="Helical" evidence="2">
    <location>
        <begin position="47"/>
        <end position="67"/>
    </location>
</feature>
<feature type="compositionally biased region" description="Low complexity" evidence="1">
    <location>
        <begin position="150"/>
        <end position="277"/>
    </location>
</feature>
<reference evidence="3 4" key="1">
    <citation type="journal article" date="2018" name="New Phytol.">
        <title>Comparative genomics and transcriptomics depict ericoid mycorrhizal fungi as versatile saprotrophs and plant mutualists.</title>
        <authorList>
            <person name="Martino E."/>
            <person name="Morin E."/>
            <person name="Grelet G.A."/>
            <person name="Kuo A."/>
            <person name="Kohler A."/>
            <person name="Daghino S."/>
            <person name="Barry K.W."/>
            <person name="Cichocki N."/>
            <person name="Clum A."/>
            <person name="Dockter R.B."/>
            <person name="Hainaut M."/>
            <person name="Kuo R.C."/>
            <person name="LaButti K."/>
            <person name="Lindahl B.D."/>
            <person name="Lindquist E.A."/>
            <person name="Lipzen A."/>
            <person name="Khouja H.R."/>
            <person name="Magnuson J."/>
            <person name="Murat C."/>
            <person name="Ohm R.A."/>
            <person name="Singer S.W."/>
            <person name="Spatafora J.W."/>
            <person name="Wang M."/>
            <person name="Veneault-Fourrey C."/>
            <person name="Henrissat B."/>
            <person name="Grigoriev I.V."/>
            <person name="Martin F.M."/>
            <person name="Perotto S."/>
        </authorList>
    </citation>
    <scope>NUCLEOTIDE SEQUENCE [LARGE SCALE GENOMIC DNA]</scope>
    <source>
        <strain evidence="3 4">ATCC 22711</strain>
    </source>
</reference>
<sequence length="288" mass="29468">MHSTNGKEIRDIEADLRGADSLPTSFPDEKRPSRISREEKSSRMPSLRSVFSFFLILSLLAIGFATATSKADHTAQDLTSVPSGEGQKFREILEAVEPAALHDFLHEHLADKYKHGVYQDDKAALDTLHKQNAEVAQSLIELAKRQAATSNSTAGASSTSATAAASTESTTPSSSVPVTSSSAPTESSQSSAAATSQTSGTSASPTSQESTSATASPSPTTQSTTSPSTSTPTDSASTSGSSSDSSSVSSSDSASSSSSPSSSPVTSSSAPSSTTEGMYLEPVSSLLP</sequence>
<feature type="compositionally biased region" description="Basic and acidic residues" evidence="1">
    <location>
        <begin position="27"/>
        <end position="41"/>
    </location>
</feature>
<keyword evidence="4" id="KW-1185">Reference proteome</keyword>
<evidence type="ECO:0000313" key="3">
    <source>
        <dbReference type="EMBL" id="PSS25079.1"/>
    </source>
</evidence>
<dbReference type="InParanoid" id="A0A2T3B9W9"/>
<dbReference type="RefSeq" id="XP_024723678.1">
    <property type="nucleotide sequence ID" value="XM_024864160.1"/>
</dbReference>
<keyword evidence="2" id="KW-1133">Transmembrane helix</keyword>
<dbReference type="OrthoDB" id="5427732at2759"/>
<keyword evidence="2" id="KW-0812">Transmembrane</keyword>
<dbReference type="EMBL" id="KZ679007">
    <property type="protein sequence ID" value="PSS25079.1"/>
    <property type="molecule type" value="Genomic_DNA"/>
</dbReference>
<evidence type="ECO:0000313" key="4">
    <source>
        <dbReference type="Proteomes" id="UP000241818"/>
    </source>
</evidence>
<dbReference type="GeneID" id="36572241"/>
<proteinExistence type="predicted"/>
<dbReference type="STRING" id="857342.A0A2T3B9W9"/>
<name>A0A2T3B9W9_AMORE</name>
<protein>
    <submittedName>
        <fullName evidence="3">Uncharacterized protein</fullName>
    </submittedName>
</protein>
<accession>A0A2T3B9W9</accession>
<evidence type="ECO:0000256" key="1">
    <source>
        <dbReference type="SAM" id="MobiDB-lite"/>
    </source>
</evidence>
<keyword evidence="2" id="KW-0472">Membrane</keyword>
<feature type="region of interest" description="Disordered" evidence="1">
    <location>
        <begin position="1"/>
        <end position="41"/>
    </location>
</feature>
<gene>
    <name evidence="3" type="ORF">M430DRAFT_198109</name>
</gene>
<dbReference type="AlphaFoldDB" id="A0A2T3B9W9"/>
<feature type="compositionally biased region" description="Basic and acidic residues" evidence="1">
    <location>
        <begin position="1"/>
        <end position="18"/>
    </location>
</feature>
<dbReference type="Proteomes" id="UP000241818">
    <property type="component" value="Unassembled WGS sequence"/>
</dbReference>
<organism evidence="3 4">
    <name type="scientific">Amorphotheca resinae ATCC 22711</name>
    <dbReference type="NCBI Taxonomy" id="857342"/>
    <lineage>
        <taxon>Eukaryota</taxon>
        <taxon>Fungi</taxon>
        <taxon>Dikarya</taxon>
        <taxon>Ascomycota</taxon>
        <taxon>Pezizomycotina</taxon>
        <taxon>Leotiomycetes</taxon>
        <taxon>Helotiales</taxon>
        <taxon>Amorphothecaceae</taxon>
        <taxon>Amorphotheca</taxon>
    </lineage>
</organism>